<dbReference type="Proteomes" id="UP000753961">
    <property type="component" value="Unassembled WGS sequence"/>
</dbReference>
<dbReference type="RefSeq" id="WP_222580748.1">
    <property type="nucleotide sequence ID" value="NZ_JAHVHU010000012.1"/>
</dbReference>
<reference evidence="1" key="1">
    <citation type="submission" date="2021-06" db="EMBL/GenBank/DDBJ databases">
        <title>44 bacteria genomes isolated from Dapeng, Shenzhen.</title>
        <authorList>
            <person name="Zheng W."/>
            <person name="Yu S."/>
            <person name="Huang Y."/>
        </authorList>
    </citation>
    <scope>NUCLEOTIDE SEQUENCE</scope>
    <source>
        <strain evidence="1">DP5N28-2</strain>
    </source>
</reference>
<proteinExistence type="predicted"/>
<evidence type="ECO:0000313" key="2">
    <source>
        <dbReference type="Proteomes" id="UP000753961"/>
    </source>
</evidence>
<evidence type="ECO:0000313" key="1">
    <source>
        <dbReference type="EMBL" id="MBY5959209.1"/>
    </source>
</evidence>
<dbReference type="EMBL" id="JAHVHU010000012">
    <property type="protein sequence ID" value="MBY5959209.1"/>
    <property type="molecule type" value="Genomic_DNA"/>
</dbReference>
<dbReference type="InterPro" id="IPR036390">
    <property type="entry name" value="WH_DNA-bd_sf"/>
</dbReference>
<keyword evidence="2" id="KW-1185">Reference proteome</keyword>
<dbReference type="SUPFAM" id="SSF46785">
    <property type="entry name" value="Winged helix' DNA-binding domain"/>
    <property type="match status" value="1"/>
</dbReference>
<sequence length="113" mass="13805">MNLIDQIHRLQRIHQLIRRKATGPPHDFSSRLGISNRQLYRLLDELKSYGLPIEYCRTRQSYYYSREVEFEISFEIRDNNHRKIFGGRKMEKINFDFFHSLTRYGSKRNYLES</sequence>
<evidence type="ECO:0008006" key="3">
    <source>
        <dbReference type="Google" id="ProtNLM"/>
    </source>
</evidence>
<dbReference type="AlphaFoldDB" id="A0A953HQ64"/>
<gene>
    <name evidence="1" type="ORF">KUV50_13735</name>
</gene>
<accession>A0A953HQ64</accession>
<protein>
    <recommendedName>
        <fullName evidence="3">HTH domain-containing protein</fullName>
    </recommendedName>
</protein>
<organism evidence="1 2">
    <name type="scientific">Membranihabitans marinus</name>
    <dbReference type="NCBI Taxonomy" id="1227546"/>
    <lineage>
        <taxon>Bacteria</taxon>
        <taxon>Pseudomonadati</taxon>
        <taxon>Bacteroidota</taxon>
        <taxon>Saprospiria</taxon>
        <taxon>Saprospirales</taxon>
        <taxon>Saprospiraceae</taxon>
        <taxon>Membranihabitans</taxon>
    </lineage>
</organism>
<name>A0A953HQ64_9BACT</name>
<comment type="caution">
    <text evidence="1">The sequence shown here is derived from an EMBL/GenBank/DDBJ whole genome shotgun (WGS) entry which is preliminary data.</text>
</comment>